<proteinExistence type="predicted"/>
<reference evidence="1 2" key="1">
    <citation type="journal article" date="2017" name="Nat. Commun.">
        <title>Genome assembly with in vitro proximity ligation data and whole-genome triplication in lettuce.</title>
        <authorList>
            <person name="Reyes-Chin-Wo S."/>
            <person name="Wang Z."/>
            <person name="Yang X."/>
            <person name="Kozik A."/>
            <person name="Arikit S."/>
            <person name="Song C."/>
            <person name="Xia L."/>
            <person name="Froenicke L."/>
            <person name="Lavelle D.O."/>
            <person name="Truco M.J."/>
            <person name="Xia R."/>
            <person name="Zhu S."/>
            <person name="Xu C."/>
            <person name="Xu H."/>
            <person name="Xu X."/>
            <person name="Cox K."/>
            <person name="Korf I."/>
            <person name="Meyers B.C."/>
            <person name="Michelmore R.W."/>
        </authorList>
    </citation>
    <scope>NUCLEOTIDE SEQUENCE [LARGE SCALE GENOMIC DNA]</scope>
    <source>
        <strain evidence="2">cv. Salinas</strain>
        <tissue evidence="1">Seedlings</tissue>
    </source>
</reference>
<dbReference type="Proteomes" id="UP000235145">
    <property type="component" value="Unassembled WGS sequence"/>
</dbReference>
<evidence type="ECO:0000313" key="1">
    <source>
        <dbReference type="EMBL" id="KAJ0184807.1"/>
    </source>
</evidence>
<sequence length="87" mass="9547">MSPFVISQANIAVNRAELIASSTATTITTAAIALSLSLSQFPLPVFILLLQLQFPQTLFEFVLFDPKSHDAELPEVMVRSQSSFSFD</sequence>
<protein>
    <submittedName>
        <fullName evidence="1">Uncharacterized protein</fullName>
    </submittedName>
</protein>
<accession>A0A9R1UCV0</accession>
<gene>
    <name evidence="1" type="ORF">LSAT_V11C900492020</name>
</gene>
<dbReference type="EMBL" id="NBSK02000009">
    <property type="protein sequence ID" value="KAJ0184807.1"/>
    <property type="molecule type" value="Genomic_DNA"/>
</dbReference>
<dbReference type="AlphaFoldDB" id="A0A9R1UCV0"/>
<comment type="caution">
    <text evidence="1">The sequence shown here is derived from an EMBL/GenBank/DDBJ whole genome shotgun (WGS) entry which is preliminary data.</text>
</comment>
<name>A0A9R1UCV0_LACSA</name>
<keyword evidence="2" id="KW-1185">Reference proteome</keyword>
<organism evidence="1 2">
    <name type="scientific">Lactuca sativa</name>
    <name type="common">Garden lettuce</name>
    <dbReference type="NCBI Taxonomy" id="4236"/>
    <lineage>
        <taxon>Eukaryota</taxon>
        <taxon>Viridiplantae</taxon>
        <taxon>Streptophyta</taxon>
        <taxon>Embryophyta</taxon>
        <taxon>Tracheophyta</taxon>
        <taxon>Spermatophyta</taxon>
        <taxon>Magnoliopsida</taxon>
        <taxon>eudicotyledons</taxon>
        <taxon>Gunneridae</taxon>
        <taxon>Pentapetalae</taxon>
        <taxon>asterids</taxon>
        <taxon>campanulids</taxon>
        <taxon>Asterales</taxon>
        <taxon>Asteraceae</taxon>
        <taxon>Cichorioideae</taxon>
        <taxon>Cichorieae</taxon>
        <taxon>Lactucinae</taxon>
        <taxon>Lactuca</taxon>
    </lineage>
</organism>
<evidence type="ECO:0000313" key="2">
    <source>
        <dbReference type="Proteomes" id="UP000235145"/>
    </source>
</evidence>